<protein>
    <recommendedName>
        <fullName evidence="5">CUB domain-containing protein</fullName>
    </recommendedName>
</protein>
<dbReference type="EMBL" id="JACVVK020000028">
    <property type="protein sequence ID" value="KAK7502070.1"/>
    <property type="molecule type" value="Genomic_DNA"/>
</dbReference>
<proteinExistence type="predicted"/>
<comment type="caution">
    <text evidence="3">The sequence shown here is derived from an EMBL/GenBank/DDBJ whole genome shotgun (WGS) entry which is preliminary data.</text>
</comment>
<dbReference type="Gene3D" id="2.60.120.290">
    <property type="entry name" value="Spermadhesin, CUB domain"/>
    <property type="match status" value="1"/>
</dbReference>
<reference evidence="3 4" key="1">
    <citation type="journal article" date="2023" name="Sci. Data">
        <title>Genome assembly of the Korean intertidal mud-creeper Batillaria attramentaria.</title>
        <authorList>
            <person name="Patra A.K."/>
            <person name="Ho P.T."/>
            <person name="Jun S."/>
            <person name="Lee S.J."/>
            <person name="Kim Y."/>
            <person name="Won Y.J."/>
        </authorList>
    </citation>
    <scope>NUCLEOTIDE SEQUENCE [LARGE SCALE GENOMIC DNA]</scope>
    <source>
        <strain evidence="3">Wonlab-2016</strain>
    </source>
</reference>
<dbReference type="SUPFAM" id="SSF49854">
    <property type="entry name" value="Spermadhesin, CUB domain"/>
    <property type="match status" value="1"/>
</dbReference>
<keyword evidence="4" id="KW-1185">Reference proteome</keyword>
<dbReference type="InterPro" id="IPR016187">
    <property type="entry name" value="CTDL_fold"/>
</dbReference>
<dbReference type="InterPro" id="IPR035914">
    <property type="entry name" value="Sperma_CUB_dom_sf"/>
</dbReference>
<dbReference type="Proteomes" id="UP001519460">
    <property type="component" value="Unassembled WGS sequence"/>
</dbReference>
<feature type="signal peptide" evidence="2">
    <location>
        <begin position="1"/>
        <end position="19"/>
    </location>
</feature>
<sequence>MTHLLFVLVIIGIAPLSRSLSSKQREMNMDVSQDNENRSVLGRNGQEYKTLQPQLLSPKVISPTDKPLYNVSFPTATTRQDENEREPTPSLGPESTYKHLNLSSENITNCFLQNGHLHFAAREGQLTLRVSTLPPSVVARELTCDVTVTVPLVDHVFSMRTGLFEHLPPVSQFQFTVFDHGTNPPSKLFDRSEVMYSIPVAYDAESVTNKVTFQYKLTDKLRDPVHMQVTFVAVPSSEEPHLEVIQTTPTAGYIQTPGFDGTSRYPRRLDSWARVDVPEGHAVMLSFQHLDIKKYFVRMPYQCNTVKIYQISNMTKRQTWDYCFLNKFPPTVLTAQTVEVYAFFDSVYVAETGFRLTFSFHDHSEVPQKIPDGRWNCSVPYWADFRQHFPCNLIWNCEGGEDEVDCPYTTRTCGPGYVTVGGHCYVMAISSADAFISRPDASKECQLRGLQLVSLNTPAEWDDVTRLLETYHVVAPIGELIHVGLTTANPSVPIM</sequence>
<evidence type="ECO:0000313" key="4">
    <source>
        <dbReference type="Proteomes" id="UP001519460"/>
    </source>
</evidence>
<dbReference type="SUPFAM" id="SSF56436">
    <property type="entry name" value="C-type lectin-like"/>
    <property type="match status" value="1"/>
</dbReference>
<name>A0ABD0LR80_9CAEN</name>
<accession>A0ABD0LR80</accession>
<evidence type="ECO:0000313" key="3">
    <source>
        <dbReference type="EMBL" id="KAK7502070.1"/>
    </source>
</evidence>
<evidence type="ECO:0000256" key="2">
    <source>
        <dbReference type="SAM" id="SignalP"/>
    </source>
</evidence>
<dbReference type="AlphaFoldDB" id="A0ABD0LR80"/>
<organism evidence="3 4">
    <name type="scientific">Batillaria attramentaria</name>
    <dbReference type="NCBI Taxonomy" id="370345"/>
    <lineage>
        <taxon>Eukaryota</taxon>
        <taxon>Metazoa</taxon>
        <taxon>Spiralia</taxon>
        <taxon>Lophotrochozoa</taxon>
        <taxon>Mollusca</taxon>
        <taxon>Gastropoda</taxon>
        <taxon>Caenogastropoda</taxon>
        <taxon>Sorbeoconcha</taxon>
        <taxon>Cerithioidea</taxon>
        <taxon>Batillariidae</taxon>
        <taxon>Batillaria</taxon>
    </lineage>
</organism>
<feature type="region of interest" description="Disordered" evidence="1">
    <location>
        <begin position="72"/>
        <end position="96"/>
    </location>
</feature>
<keyword evidence="2" id="KW-0732">Signal</keyword>
<evidence type="ECO:0000256" key="1">
    <source>
        <dbReference type="SAM" id="MobiDB-lite"/>
    </source>
</evidence>
<dbReference type="InterPro" id="IPR016186">
    <property type="entry name" value="C-type_lectin-like/link_sf"/>
</dbReference>
<dbReference type="Gene3D" id="3.10.100.10">
    <property type="entry name" value="Mannose-Binding Protein A, subunit A"/>
    <property type="match status" value="1"/>
</dbReference>
<feature type="chain" id="PRO_5044873330" description="CUB domain-containing protein" evidence="2">
    <location>
        <begin position="20"/>
        <end position="495"/>
    </location>
</feature>
<gene>
    <name evidence="3" type="ORF">BaRGS_00006822</name>
</gene>
<evidence type="ECO:0008006" key="5">
    <source>
        <dbReference type="Google" id="ProtNLM"/>
    </source>
</evidence>